<dbReference type="InterPro" id="IPR022139">
    <property type="entry name" value="Fam-L/Fam-M-like_plasmodium"/>
</dbReference>
<keyword evidence="1" id="KW-0472">Membrane</keyword>
<dbReference type="EMBL" id="KQ234748">
    <property type="protein sequence ID" value="KMZ88850.1"/>
    <property type="molecule type" value="Genomic_DNA"/>
</dbReference>
<keyword evidence="1" id="KW-1133">Transmembrane helix</keyword>
<name>A0A0J9T0F9_PLAV1</name>
<reference evidence="2 3" key="1">
    <citation type="submission" date="2011-08" db="EMBL/GenBank/DDBJ databases">
        <title>The Genome Sequence of Plasmodium vivax Brazil I.</title>
        <authorList>
            <consortium name="The Broad Institute Genome Sequencing Platform"/>
            <consortium name="The Broad Institute Genome Sequencing Center for Infectious Disease"/>
            <person name="Neafsey D."/>
            <person name="Carlton J."/>
            <person name="Barnwell J."/>
            <person name="Collins W."/>
            <person name="Escalante A."/>
            <person name="Mullikin J."/>
            <person name="Saul A."/>
            <person name="Guigo R."/>
            <person name="Camara F."/>
            <person name="Young S.K."/>
            <person name="Zeng Q."/>
            <person name="Gargeya S."/>
            <person name="Fitzgerald M."/>
            <person name="Haas B."/>
            <person name="Abouelleil A."/>
            <person name="Alvarado L."/>
            <person name="Arachchi H.M."/>
            <person name="Berlin A."/>
            <person name="Brown A."/>
            <person name="Chapman S.B."/>
            <person name="Chen Z."/>
            <person name="Dunbar C."/>
            <person name="Freedman E."/>
            <person name="Gearin G."/>
            <person name="Gellesch M."/>
            <person name="Goldberg J."/>
            <person name="Griggs A."/>
            <person name="Gujja S."/>
            <person name="Heiman D."/>
            <person name="Howarth C."/>
            <person name="Larson L."/>
            <person name="Lui A."/>
            <person name="MacDonald P.J.P."/>
            <person name="Montmayeur A."/>
            <person name="Murphy C."/>
            <person name="Neiman D."/>
            <person name="Pearson M."/>
            <person name="Priest M."/>
            <person name="Roberts A."/>
            <person name="Saif S."/>
            <person name="Shea T."/>
            <person name="Shenoy N."/>
            <person name="Sisk P."/>
            <person name="Stolte C."/>
            <person name="Sykes S."/>
            <person name="Wortman J."/>
            <person name="Nusbaum C."/>
            <person name="Birren B."/>
        </authorList>
    </citation>
    <scope>NUCLEOTIDE SEQUENCE [LARGE SCALE GENOMIC DNA]</scope>
    <source>
        <strain evidence="2 3">Brazil I</strain>
    </source>
</reference>
<gene>
    <name evidence="2" type="ORF">PVBG_05958</name>
</gene>
<sequence length="378" mass="45859">MMMWYNNYIHLYLSFYLLLYNFLIYCFFFVLHYLIDIIIIFYFYQYPLYKLLEIKYKPDIIFNMSFNRLLAKHTVQKELKYQQFRETNSDNVMNKKNKNISDNTSHYSQLKKVALHDFDEYKKGYKNRYSKKRGLAKLDCYFEKKVFDNFDYIYELSEKRKNNKKTFIKKILSKYRYLIIIFFLLPIPGSIMPFLFGGGKDAYIPMCRSTCDKHTAGSNDAYIAISYGKVPSDIFWETMDYLSMILFYLAIIIIVVMLVYTLIKLRKYWKMRSNCDEYIDKEYNAYRTFDIIFPRLLAKHIQEKNLHNTSLRQNILDHGKGTKVKNLEDRLTYSKIKMNESSNIDTYMKGYKSRYEKKKGLYKLDCYCEKKLFDKFDF</sequence>
<feature type="transmembrane region" description="Helical" evidence="1">
    <location>
        <begin position="175"/>
        <end position="196"/>
    </location>
</feature>
<feature type="transmembrane region" description="Helical" evidence="1">
    <location>
        <begin position="20"/>
        <end position="44"/>
    </location>
</feature>
<keyword evidence="1" id="KW-0812">Transmembrane</keyword>
<feature type="transmembrane region" description="Helical" evidence="1">
    <location>
        <begin position="241"/>
        <end position="263"/>
    </location>
</feature>
<evidence type="ECO:0000313" key="3">
    <source>
        <dbReference type="Proteomes" id="UP000053327"/>
    </source>
</evidence>
<evidence type="ECO:0000313" key="2">
    <source>
        <dbReference type="EMBL" id="KMZ88850.1"/>
    </source>
</evidence>
<dbReference type="AlphaFoldDB" id="A0A0J9T0F9"/>
<dbReference type="Proteomes" id="UP000053327">
    <property type="component" value="Unassembled WGS sequence"/>
</dbReference>
<evidence type="ECO:0000256" key="1">
    <source>
        <dbReference type="SAM" id="Phobius"/>
    </source>
</evidence>
<protein>
    <recommendedName>
        <fullName evidence="4">Variable surface protein</fullName>
    </recommendedName>
</protein>
<dbReference type="Pfam" id="PF12420">
    <property type="entry name" value="DUF3671"/>
    <property type="match status" value="2"/>
</dbReference>
<accession>A0A0J9T0F9</accession>
<organism evidence="2 3">
    <name type="scientific">Plasmodium vivax (strain Brazil I)</name>
    <dbReference type="NCBI Taxonomy" id="1033975"/>
    <lineage>
        <taxon>Eukaryota</taxon>
        <taxon>Sar</taxon>
        <taxon>Alveolata</taxon>
        <taxon>Apicomplexa</taxon>
        <taxon>Aconoidasida</taxon>
        <taxon>Haemosporida</taxon>
        <taxon>Plasmodiidae</taxon>
        <taxon>Plasmodium</taxon>
        <taxon>Plasmodium (Plasmodium)</taxon>
    </lineage>
</organism>
<evidence type="ECO:0008006" key="4">
    <source>
        <dbReference type="Google" id="ProtNLM"/>
    </source>
</evidence>
<proteinExistence type="predicted"/>